<keyword evidence="3" id="KW-1185">Reference proteome</keyword>
<name>A0AAQ3XCF2_PASNO</name>
<reference evidence="2 3" key="1">
    <citation type="submission" date="2024-02" db="EMBL/GenBank/DDBJ databases">
        <title>High-quality chromosome-scale genome assembly of Pensacola bahiagrass (Paspalum notatum Flugge var. saurae).</title>
        <authorList>
            <person name="Vega J.M."/>
            <person name="Podio M."/>
            <person name="Orjuela J."/>
            <person name="Siena L.A."/>
            <person name="Pessino S.C."/>
            <person name="Combes M.C."/>
            <person name="Mariac C."/>
            <person name="Albertini E."/>
            <person name="Pupilli F."/>
            <person name="Ortiz J.P.A."/>
            <person name="Leblanc O."/>
        </authorList>
    </citation>
    <scope>NUCLEOTIDE SEQUENCE [LARGE SCALE GENOMIC DNA]</scope>
    <source>
        <strain evidence="2">R1</strain>
        <tissue evidence="2">Leaf</tissue>
    </source>
</reference>
<feature type="compositionally biased region" description="Low complexity" evidence="1">
    <location>
        <begin position="302"/>
        <end position="313"/>
    </location>
</feature>
<protein>
    <submittedName>
        <fullName evidence="2">Uncharacterized protein</fullName>
    </submittedName>
</protein>
<feature type="compositionally biased region" description="Low complexity" evidence="1">
    <location>
        <begin position="117"/>
        <end position="134"/>
    </location>
</feature>
<feature type="compositionally biased region" description="Polar residues" evidence="1">
    <location>
        <begin position="27"/>
        <end position="38"/>
    </location>
</feature>
<organism evidence="2 3">
    <name type="scientific">Paspalum notatum var. saurae</name>
    <dbReference type="NCBI Taxonomy" id="547442"/>
    <lineage>
        <taxon>Eukaryota</taxon>
        <taxon>Viridiplantae</taxon>
        <taxon>Streptophyta</taxon>
        <taxon>Embryophyta</taxon>
        <taxon>Tracheophyta</taxon>
        <taxon>Spermatophyta</taxon>
        <taxon>Magnoliopsida</taxon>
        <taxon>Liliopsida</taxon>
        <taxon>Poales</taxon>
        <taxon>Poaceae</taxon>
        <taxon>PACMAD clade</taxon>
        <taxon>Panicoideae</taxon>
        <taxon>Andropogonodae</taxon>
        <taxon>Paspaleae</taxon>
        <taxon>Paspalinae</taxon>
        <taxon>Paspalum</taxon>
    </lineage>
</organism>
<dbReference type="PANTHER" id="PTHR31264">
    <property type="entry name" value="OS07G0554500 PROTEIN-RELATED"/>
    <property type="match status" value="1"/>
</dbReference>
<sequence length="589" mass="64919">MEGLQGQPPPTPPRQAAVRCHLLLSTDAPTQQGLTTKAPSLADQPVRNPKMAEARTPTWRAGEIHGRHPQEGRSGARRRHRRPPASGHGFHRKIHHHSSRRSELVGQGRRRHRLRSKAGTAKAKATADQAEPAARGQGARKAPPSPTGRNRRQRGGSCRGGSRSGLQPTGERRPKPRRRSSHPTKTTNRPKYYGEAQPDPGQRSPDRPPPPRAPNADRSTTKAAARRLPYGQGHTAATGPQGLTAAITEVRAGLPAASPAAARRGGGGEEERRLGFGSARVACARATRAGRRCEVSPPPLPSSRSAGSGAMASPLHRPGPRPRIHGVFAAVAVPHSQPPGGDICPDRLPCRPRPRLHRLRPLPPSHRRPDHPAPVSLPPPSTTPRLHLPRWPWLLARRGAPSLRSSRPRRRPRGRAVDFSFEDYLLGVTGARCQVWDVRDGRVLLGCLYIDMDDESFFWDLAVCDPLDRRCLLLPPLVAPVKMHDYEYHAEDSGALLVPSRYEGDGTSFRVLVRIVFTERMVTFIFSSASGHWSAGTSVSWNALGIQDLEDDCVMVSSSYMYGCFYWRIKYQEKWIKLDMNSMKIPNWA</sequence>
<feature type="compositionally biased region" description="Basic residues" evidence="1">
    <location>
        <begin position="75"/>
        <end position="99"/>
    </location>
</feature>
<gene>
    <name evidence="2" type="ORF">U9M48_037453</name>
</gene>
<evidence type="ECO:0000256" key="1">
    <source>
        <dbReference type="SAM" id="MobiDB-lite"/>
    </source>
</evidence>
<feature type="compositionally biased region" description="Basic residues" evidence="1">
    <location>
        <begin position="350"/>
        <end position="369"/>
    </location>
</feature>
<feature type="compositionally biased region" description="Basic and acidic residues" evidence="1">
    <location>
        <begin position="62"/>
        <end position="71"/>
    </location>
</feature>
<dbReference type="EMBL" id="CP144752">
    <property type="protein sequence ID" value="WVZ91257.1"/>
    <property type="molecule type" value="Genomic_DNA"/>
</dbReference>
<feature type="region of interest" description="Disordered" evidence="1">
    <location>
        <begin position="287"/>
        <end position="383"/>
    </location>
</feature>
<evidence type="ECO:0000313" key="2">
    <source>
        <dbReference type="EMBL" id="WVZ91257.1"/>
    </source>
</evidence>
<dbReference type="AlphaFoldDB" id="A0AAQ3XCF2"/>
<feature type="region of interest" description="Disordered" evidence="1">
    <location>
        <begin position="23"/>
        <end position="241"/>
    </location>
</feature>
<dbReference type="PANTHER" id="PTHR31264:SF3">
    <property type="entry name" value="OS07G0554100 PROTEIN"/>
    <property type="match status" value="1"/>
</dbReference>
<dbReference type="Proteomes" id="UP001341281">
    <property type="component" value="Chromosome 08"/>
</dbReference>
<evidence type="ECO:0000313" key="3">
    <source>
        <dbReference type="Proteomes" id="UP001341281"/>
    </source>
</evidence>
<proteinExistence type="predicted"/>
<accession>A0AAQ3XCF2</accession>